<evidence type="ECO:0000256" key="1">
    <source>
        <dbReference type="ARBA" id="ARBA00004604"/>
    </source>
</evidence>
<evidence type="ECO:0000256" key="9">
    <source>
        <dbReference type="ARBA" id="ARBA00062786"/>
    </source>
</evidence>
<dbReference type="GO" id="GO:0031429">
    <property type="term" value="C:box H/ACA snoRNP complex"/>
    <property type="evidence" value="ECO:0007669"/>
    <property type="project" value="TreeGrafter"/>
</dbReference>
<keyword evidence="4 10" id="KW-0694">RNA-binding</keyword>
<organism evidence="13 14">
    <name type="scientific">Aspergillus welwitschiae</name>
    <dbReference type="NCBI Taxonomy" id="1341132"/>
    <lineage>
        <taxon>Eukaryota</taxon>
        <taxon>Fungi</taxon>
        <taxon>Dikarya</taxon>
        <taxon>Ascomycota</taxon>
        <taxon>Pezizomycotina</taxon>
        <taxon>Eurotiomycetes</taxon>
        <taxon>Eurotiomycetidae</taxon>
        <taxon>Eurotiales</taxon>
        <taxon>Aspergillaceae</taxon>
        <taxon>Aspergillus</taxon>
        <taxon>Aspergillus subgen. Circumdati</taxon>
    </lineage>
</organism>
<keyword evidence="5 10" id="KW-0539">Nucleus</keyword>
<sequence length="296" mass="31411">MSFRGGRGGFGGRGGRGGFQQPLGPPAQVLEMGTVMHSCEGEMVCESINPKIPYFNAPIYLENKTPIGKVDEVLGPINQVYFTIKPQEGIVATSFKPGDKVYIGGDKLLPLEKFLPKPKPAPGMISLASRNNPMCLILTRMQVLPSPRELAVVPEAVPCAVAVVVAVVAPCVVVAAALPEDAVAPAVVASVVVAVVVSAVVSRGVVAEEVLVVEASEDGRQSLSCLVVLSSYGVMGNGSFYRNLFVSIFLCILGKICWFSVRRGCRESQPSNSCIATIDYAKYCSFIICSRSSKKP</sequence>
<dbReference type="STRING" id="1341132.A0A3F3QCS8"/>
<evidence type="ECO:0000256" key="7">
    <source>
        <dbReference type="ARBA" id="ARBA00038293"/>
    </source>
</evidence>
<evidence type="ECO:0000256" key="4">
    <source>
        <dbReference type="ARBA" id="ARBA00022884"/>
    </source>
</evidence>
<evidence type="ECO:0000256" key="3">
    <source>
        <dbReference type="ARBA" id="ARBA00022552"/>
    </source>
</evidence>
<evidence type="ECO:0000313" key="13">
    <source>
        <dbReference type="EMBL" id="RDH36885.1"/>
    </source>
</evidence>
<evidence type="ECO:0000256" key="11">
    <source>
        <dbReference type="SAM" id="MobiDB-lite"/>
    </source>
</evidence>
<feature type="transmembrane region" description="Helical" evidence="12">
    <location>
        <begin position="150"/>
        <end position="176"/>
    </location>
</feature>
<evidence type="ECO:0000256" key="12">
    <source>
        <dbReference type="SAM" id="Phobius"/>
    </source>
</evidence>
<keyword evidence="12" id="KW-0472">Membrane</keyword>
<dbReference type="PANTHER" id="PTHR23237">
    <property type="entry name" value="NUCLEOLAR PROTEIN FAMILY A MEMBER 1 SNORNP PROTEIN GAR1"/>
    <property type="match status" value="1"/>
</dbReference>
<keyword evidence="2 10" id="KW-0690">Ribosome biogenesis</keyword>
<feature type="compositionally biased region" description="Gly residues" evidence="11">
    <location>
        <begin position="1"/>
        <end position="18"/>
    </location>
</feature>
<dbReference type="Gene3D" id="2.40.10.230">
    <property type="entry name" value="Probable tRNA pseudouridine synthase domain"/>
    <property type="match status" value="1"/>
</dbReference>
<dbReference type="GeneID" id="38131735"/>
<dbReference type="InterPro" id="IPR038664">
    <property type="entry name" value="Gar1/Naf1_Cbf5-bd_sf"/>
</dbReference>
<dbReference type="Pfam" id="PF04410">
    <property type="entry name" value="Gar1"/>
    <property type="match status" value="1"/>
</dbReference>
<comment type="function">
    <text evidence="10">Required for ribosome biogenesis. Part of a complex which catalyzes pseudouridylation of rRNA. This involves the isomerization of uridine such that the ribose is subsequently attached to C5, instead of the normal N1. Pseudouridine ("psi") residues may serve to stabilize the conformation of rRNAs.</text>
</comment>
<keyword evidence="12" id="KW-0812">Transmembrane</keyword>
<comment type="function">
    <text evidence="8">Non-catalytic component of the H/ACA small nucleolar ribonucleoprotein (H/ACA snoRNP), which catalyzes pseudouridylation of rRNA and is required for ribosome biogenesis. This involves the isomerization of uridine such that the ribose is subsequently attached to C5, instead of the normal N1. Pseudouridine ('psi') residues may serve to stabilize the conformation of rRNAs. The H/ACA snoRNP complex also mediates pseudouridylation of other types of RNAs. The H/ACA snoRNP complex mediates pseudouridylation at position 93 in U2 snRNA.</text>
</comment>
<gene>
    <name evidence="13" type="ORF">BDQ94DRAFT_103209</name>
</gene>
<keyword evidence="12" id="KW-1133">Transmembrane helix</keyword>
<evidence type="ECO:0000256" key="8">
    <source>
        <dbReference type="ARBA" id="ARBA00053712"/>
    </source>
</evidence>
<proteinExistence type="inferred from homology"/>
<dbReference type="RefSeq" id="XP_026629907.1">
    <property type="nucleotide sequence ID" value="XM_026763379.1"/>
</dbReference>
<reference evidence="13" key="1">
    <citation type="submission" date="2018-07" db="EMBL/GenBank/DDBJ databases">
        <title>The genomes of Aspergillus section Nigri reveals drivers in fungal speciation.</title>
        <authorList>
            <consortium name="DOE Joint Genome Institute"/>
            <person name="Vesth T.C."/>
            <person name="Nybo J."/>
            <person name="Theobald S."/>
            <person name="Brandl J."/>
            <person name="Frisvad J.C."/>
            <person name="Nielsen K.F."/>
            <person name="Lyhne E.K."/>
            <person name="Kogle M.E."/>
            <person name="Kuo A."/>
            <person name="Riley R."/>
            <person name="Clum A."/>
            <person name="Nolan M."/>
            <person name="Lipzen A."/>
            <person name="Salamov A."/>
            <person name="Henrissat B."/>
            <person name="Wiebenga A."/>
            <person name="De vries R.P."/>
            <person name="Grigoriev I.V."/>
            <person name="Mortensen U.H."/>
            <person name="Andersen M.R."/>
            <person name="Baker S.E."/>
        </authorList>
    </citation>
    <scope>NUCLEOTIDE SEQUENCE [LARGE SCALE GENOMIC DNA]</scope>
    <source>
        <strain evidence="13">CBS 139.54b</strain>
    </source>
</reference>
<comment type="subcellular location">
    <subcellularLocation>
        <location evidence="1 10">Nucleus</location>
        <location evidence="1 10">Nucleolus</location>
    </subcellularLocation>
</comment>
<feature type="transmembrane region" description="Helical" evidence="12">
    <location>
        <begin position="182"/>
        <end position="201"/>
    </location>
</feature>
<evidence type="ECO:0000256" key="5">
    <source>
        <dbReference type="ARBA" id="ARBA00023242"/>
    </source>
</evidence>
<comment type="similarity">
    <text evidence="7 10">Belongs to the GAR1 family.</text>
</comment>
<dbReference type="PANTHER" id="PTHR23237:SF6">
    <property type="entry name" value="H_ACA RIBONUCLEOPROTEIN COMPLEX SUBUNIT 1"/>
    <property type="match status" value="1"/>
</dbReference>
<comment type="subunit">
    <text evidence="9 10">Component of the small nucleolar ribonucleoprotein particles containing H/ACA-type snoRNAs (H/ACA snoRNPs).</text>
</comment>
<protein>
    <recommendedName>
        <fullName evidence="10">H/ACA ribonucleoprotein complex subunit</fullName>
    </recommendedName>
</protein>
<evidence type="ECO:0000313" key="14">
    <source>
        <dbReference type="Proteomes" id="UP000253729"/>
    </source>
</evidence>
<dbReference type="EMBL" id="KZ852036">
    <property type="protein sequence ID" value="RDH36885.1"/>
    <property type="molecule type" value="Genomic_DNA"/>
</dbReference>
<evidence type="ECO:0000256" key="6">
    <source>
        <dbReference type="ARBA" id="ARBA00023274"/>
    </source>
</evidence>
<feature type="transmembrane region" description="Helical" evidence="12">
    <location>
        <begin position="240"/>
        <end position="261"/>
    </location>
</feature>
<dbReference type="FunFam" id="2.40.10.230:FF:000001">
    <property type="entry name" value="H/ACA ribonucleoprotein complex subunit"/>
    <property type="match status" value="1"/>
</dbReference>
<keyword evidence="14" id="KW-1185">Reference proteome</keyword>
<dbReference type="InterPro" id="IPR007504">
    <property type="entry name" value="H/ACA_rnp_Gar1/Naf1"/>
</dbReference>
<dbReference type="SUPFAM" id="SSF50447">
    <property type="entry name" value="Translation proteins"/>
    <property type="match status" value="1"/>
</dbReference>
<name>A0A3F3QCS8_9EURO</name>
<dbReference type="GO" id="GO:0034513">
    <property type="term" value="F:box H/ACA snoRNA binding"/>
    <property type="evidence" value="ECO:0007669"/>
    <property type="project" value="TreeGrafter"/>
</dbReference>
<accession>A0A3F3QCS8</accession>
<keyword evidence="3 10" id="KW-0698">rRNA processing</keyword>
<dbReference type="GO" id="GO:0000454">
    <property type="term" value="P:snoRNA guided rRNA pseudouridine synthesis"/>
    <property type="evidence" value="ECO:0007669"/>
    <property type="project" value="TreeGrafter"/>
</dbReference>
<dbReference type="InterPro" id="IPR009000">
    <property type="entry name" value="Transl_B-barrel_sf"/>
</dbReference>
<feature type="region of interest" description="Disordered" evidence="11">
    <location>
        <begin position="1"/>
        <end position="24"/>
    </location>
</feature>
<dbReference type="Proteomes" id="UP000253729">
    <property type="component" value="Unassembled WGS sequence"/>
</dbReference>
<keyword evidence="6 10" id="KW-0687">Ribonucleoprotein</keyword>
<evidence type="ECO:0000256" key="10">
    <source>
        <dbReference type="RuleBase" id="RU364004"/>
    </source>
</evidence>
<evidence type="ECO:0000256" key="2">
    <source>
        <dbReference type="ARBA" id="ARBA00022517"/>
    </source>
</evidence>
<dbReference type="AlphaFoldDB" id="A0A3F3QCS8"/>